<comment type="function">
    <text evidence="4">Part of the outer membrane protein assembly complex, which is involved in assembly and insertion of beta-barrel proteins into the outer membrane. Constitutes, with BamA, the core component of the assembly machinery.</text>
</comment>
<gene>
    <name evidence="4 6" type="primary">bamD</name>
    <name evidence="6" type="ORF">SOFFGTOCOR_0246</name>
</gene>
<dbReference type="GO" id="GO:0051205">
    <property type="term" value="P:protein insertion into membrane"/>
    <property type="evidence" value="ECO:0007669"/>
    <property type="project" value="UniProtKB-UniRule"/>
</dbReference>
<dbReference type="GO" id="GO:0009279">
    <property type="term" value="C:cell outer membrane"/>
    <property type="evidence" value="ECO:0007669"/>
    <property type="project" value="UniProtKB-SubCell"/>
</dbReference>
<keyword evidence="3 4" id="KW-0998">Cell outer membrane</keyword>
<keyword evidence="1 4" id="KW-0732">Signal</keyword>
<evidence type="ECO:0000256" key="3">
    <source>
        <dbReference type="ARBA" id="ARBA00023237"/>
    </source>
</evidence>
<name>A0A0M6W724_9GAMM</name>
<feature type="domain" description="Outer membrane lipoprotein BamD-like" evidence="5">
    <location>
        <begin position="32"/>
        <end position="235"/>
    </location>
</feature>
<accession>A0A0M6W724</accession>
<evidence type="ECO:0000313" key="7">
    <source>
        <dbReference type="Proteomes" id="UP000242301"/>
    </source>
</evidence>
<dbReference type="NCBIfam" id="TIGR03302">
    <property type="entry name" value="OM_YfiO"/>
    <property type="match status" value="1"/>
</dbReference>
<organism evidence="6 7">
    <name type="scientific">Candidatus Providencia siddallii</name>
    <dbReference type="NCBI Taxonomy" id="1715285"/>
    <lineage>
        <taxon>Bacteria</taxon>
        <taxon>Pseudomonadati</taxon>
        <taxon>Pseudomonadota</taxon>
        <taxon>Gammaproteobacteria</taxon>
        <taxon>Enterobacterales</taxon>
        <taxon>Morganellaceae</taxon>
        <taxon>Providencia</taxon>
    </lineage>
</organism>
<reference evidence="7" key="1">
    <citation type="submission" date="2015-05" db="EMBL/GenBank/DDBJ databases">
        <authorList>
            <person name="Manzano-Marin A."/>
        </authorList>
    </citation>
    <scope>NUCLEOTIDE SEQUENCE [LARGE SCALE GENOMIC DNA]</scope>
    <source>
        <strain evidence="7">officinalis</strain>
    </source>
</reference>
<dbReference type="PROSITE" id="PS51257">
    <property type="entry name" value="PROKAR_LIPOPROTEIN"/>
    <property type="match status" value="1"/>
</dbReference>
<keyword evidence="2 4" id="KW-0472">Membrane</keyword>
<dbReference type="STRING" id="1715285.SOFFGTOCOR_0246"/>
<evidence type="ECO:0000256" key="4">
    <source>
        <dbReference type="HAMAP-Rule" id="MF_00922"/>
    </source>
</evidence>
<comment type="subcellular location">
    <subcellularLocation>
        <location evidence="4">Cell outer membrane</location>
        <topology evidence="4">Lipid-anchor</topology>
    </subcellularLocation>
</comment>
<comment type="subunit">
    <text evidence="4">Part of the Bam complex, which is composed of the outer membrane protein BamA, and four lipoproteins BamB, BamC, BamD and BamE.</text>
</comment>
<comment type="similarity">
    <text evidence="4">Belongs to the BamD family.</text>
</comment>
<sequence>MINIKYILIIFLLNIITAGCSNNHESNSDDSIIKIYNFGQQKLHNGEFRDAIKQFEILNNDYPFSLYADQVQLNLIYAYYKSYELLSAINIIDRFISLNPVHTNLDYVIYMRGLIAMDLDDDFLHSFFGLKNYNRNTQYVSTAFKYFRQLVFYYPNSLYVADAGKRLIYLKNRLANFDFSVIKYYNEIEAYVAIINRVNQMLQDHPYAEATFNSLKYMRTAYEKLGLNEEANKVNNIIMFNK</sequence>
<dbReference type="GO" id="GO:0043165">
    <property type="term" value="P:Gram-negative-bacterium-type cell outer membrane assembly"/>
    <property type="evidence" value="ECO:0007669"/>
    <property type="project" value="UniProtKB-UniRule"/>
</dbReference>
<dbReference type="Proteomes" id="UP000242301">
    <property type="component" value="Unassembled WGS sequence"/>
</dbReference>
<evidence type="ECO:0000256" key="2">
    <source>
        <dbReference type="ARBA" id="ARBA00023136"/>
    </source>
</evidence>
<evidence type="ECO:0000256" key="1">
    <source>
        <dbReference type="ARBA" id="ARBA00022729"/>
    </source>
</evidence>
<keyword evidence="7" id="KW-1185">Reference proteome</keyword>
<evidence type="ECO:0000313" key="6">
    <source>
        <dbReference type="EMBL" id="CRK85679.1"/>
    </source>
</evidence>
<protein>
    <recommendedName>
        <fullName evidence="4">Outer membrane protein assembly factor BamD</fullName>
    </recommendedName>
</protein>
<dbReference type="InterPro" id="IPR039565">
    <property type="entry name" value="BamD-like"/>
</dbReference>
<dbReference type="SUPFAM" id="SSF48452">
    <property type="entry name" value="TPR-like"/>
    <property type="match status" value="1"/>
</dbReference>
<dbReference type="AlphaFoldDB" id="A0A0M6W724"/>
<dbReference type="HAMAP" id="MF_00922">
    <property type="entry name" value="OM_assembly_BamD"/>
    <property type="match status" value="1"/>
</dbReference>
<proteinExistence type="inferred from homology"/>
<dbReference type="Pfam" id="PF13525">
    <property type="entry name" value="YfiO"/>
    <property type="match status" value="1"/>
</dbReference>
<dbReference type="CDD" id="cd15830">
    <property type="entry name" value="BamD"/>
    <property type="match status" value="1"/>
</dbReference>
<evidence type="ECO:0000259" key="5">
    <source>
        <dbReference type="Pfam" id="PF13525"/>
    </source>
</evidence>
<dbReference type="Gene3D" id="1.25.40.10">
    <property type="entry name" value="Tetratricopeptide repeat domain"/>
    <property type="match status" value="1"/>
</dbReference>
<dbReference type="InterPro" id="IPR011990">
    <property type="entry name" value="TPR-like_helical_dom_sf"/>
</dbReference>
<keyword evidence="4" id="KW-0564">Palmitate</keyword>
<dbReference type="InterPro" id="IPR017689">
    <property type="entry name" value="BamD"/>
</dbReference>
<keyword evidence="4" id="KW-0449">Lipoprotein</keyword>
<dbReference type="EMBL" id="CVRF01000002">
    <property type="protein sequence ID" value="CRK85679.1"/>
    <property type="molecule type" value="Genomic_DNA"/>
</dbReference>